<keyword evidence="6 9" id="KW-0472">Membrane</keyword>
<keyword evidence="11" id="KW-1185">Reference proteome</keyword>
<evidence type="ECO:0000256" key="5">
    <source>
        <dbReference type="ARBA" id="ARBA00022989"/>
    </source>
</evidence>
<name>A0A3M9MTV1_9BACT</name>
<evidence type="ECO:0000256" key="2">
    <source>
        <dbReference type="ARBA" id="ARBA00005811"/>
    </source>
</evidence>
<proteinExistence type="inferred from homology"/>
<dbReference type="GO" id="GO:0022857">
    <property type="term" value="F:transmembrane transporter activity"/>
    <property type="evidence" value="ECO:0007669"/>
    <property type="project" value="InterPro"/>
</dbReference>
<accession>A0A3M9MTV1</accession>
<keyword evidence="7" id="KW-0813">Transport</keyword>
<keyword evidence="7" id="KW-0653">Protein transport</keyword>
<dbReference type="AlphaFoldDB" id="A0A3M9MTV1"/>
<gene>
    <name evidence="10" type="ORF">EFB08_08230</name>
</gene>
<evidence type="ECO:0000256" key="9">
    <source>
        <dbReference type="SAM" id="Phobius"/>
    </source>
</evidence>
<organism evidence="10 11">
    <name type="scientific">Rufibacter latericius</name>
    <dbReference type="NCBI Taxonomy" id="2487040"/>
    <lineage>
        <taxon>Bacteria</taxon>
        <taxon>Pseudomonadati</taxon>
        <taxon>Bacteroidota</taxon>
        <taxon>Cytophagia</taxon>
        <taxon>Cytophagales</taxon>
        <taxon>Hymenobacteraceae</taxon>
        <taxon>Rufibacter</taxon>
    </lineage>
</organism>
<comment type="subcellular location">
    <subcellularLocation>
        <location evidence="1">Cell membrane</location>
        <topology evidence="1">Single-pass membrane protein</topology>
    </subcellularLocation>
    <subcellularLocation>
        <location evidence="7">Cell membrane</location>
        <topology evidence="7">Single-pass type II membrane protein</topology>
    </subcellularLocation>
</comment>
<comment type="similarity">
    <text evidence="2 7">Belongs to the ExbD/TolR family.</text>
</comment>
<evidence type="ECO:0000256" key="4">
    <source>
        <dbReference type="ARBA" id="ARBA00022692"/>
    </source>
</evidence>
<feature type="region of interest" description="Disordered" evidence="8">
    <location>
        <begin position="1"/>
        <end position="21"/>
    </location>
</feature>
<evidence type="ECO:0000256" key="3">
    <source>
        <dbReference type="ARBA" id="ARBA00022475"/>
    </source>
</evidence>
<sequence>MAEIQQQGGDEGGKKRAKKGSTKVDMTPMVDLGFLLLTFFVMTTTLAKPQIMEINMPVKPKDRQEQNELKASNAFTVLLGADNRIFFYRGLHQPNMNIIPQVEESNWSGTGIRKTVLEATRANPNLVVLIKADETSSYKNLVDILDEMSITNTQKYAVVELDNADAALLRNAEKGGGAQ</sequence>
<dbReference type="Proteomes" id="UP000272117">
    <property type="component" value="Unassembled WGS sequence"/>
</dbReference>
<keyword evidence="5 9" id="KW-1133">Transmembrane helix</keyword>
<dbReference type="Pfam" id="PF02472">
    <property type="entry name" value="ExbD"/>
    <property type="match status" value="1"/>
</dbReference>
<keyword evidence="3" id="KW-1003">Cell membrane</keyword>
<dbReference type="RefSeq" id="WP_123126474.1">
    <property type="nucleotide sequence ID" value="NZ_RJJD01000004.1"/>
</dbReference>
<evidence type="ECO:0000256" key="1">
    <source>
        <dbReference type="ARBA" id="ARBA00004162"/>
    </source>
</evidence>
<dbReference type="EMBL" id="RJJD01000004">
    <property type="protein sequence ID" value="RNI28617.1"/>
    <property type="molecule type" value="Genomic_DNA"/>
</dbReference>
<protein>
    <submittedName>
        <fullName evidence="10">Biopolymer transporter ExbD</fullName>
    </submittedName>
</protein>
<dbReference type="OrthoDB" id="952702at2"/>
<dbReference type="PANTHER" id="PTHR30558">
    <property type="entry name" value="EXBD MEMBRANE COMPONENT OF PMF-DRIVEN MACROMOLECULE IMPORT SYSTEM"/>
    <property type="match status" value="1"/>
</dbReference>
<reference evidence="10 11" key="1">
    <citation type="submission" date="2018-11" db="EMBL/GenBank/DDBJ databases">
        <title>Rufibacter latericius sp. nov., isolated from water in Baiyang Lake.</title>
        <authorList>
            <person name="Yang Y."/>
        </authorList>
    </citation>
    <scope>NUCLEOTIDE SEQUENCE [LARGE SCALE GENOMIC DNA]</scope>
    <source>
        <strain evidence="10 11">R-22-1c-1</strain>
    </source>
</reference>
<dbReference type="InterPro" id="IPR003400">
    <property type="entry name" value="ExbD"/>
</dbReference>
<evidence type="ECO:0000256" key="8">
    <source>
        <dbReference type="SAM" id="MobiDB-lite"/>
    </source>
</evidence>
<dbReference type="PANTHER" id="PTHR30558:SF3">
    <property type="entry name" value="BIOPOLYMER TRANSPORT PROTEIN EXBD-RELATED"/>
    <property type="match status" value="1"/>
</dbReference>
<keyword evidence="4 7" id="KW-0812">Transmembrane</keyword>
<evidence type="ECO:0000256" key="7">
    <source>
        <dbReference type="RuleBase" id="RU003879"/>
    </source>
</evidence>
<feature type="transmembrane region" description="Helical" evidence="9">
    <location>
        <begin position="29"/>
        <end position="47"/>
    </location>
</feature>
<dbReference type="GO" id="GO:0015031">
    <property type="term" value="P:protein transport"/>
    <property type="evidence" value="ECO:0007669"/>
    <property type="project" value="UniProtKB-KW"/>
</dbReference>
<evidence type="ECO:0000313" key="10">
    <source>
        <dbReference type="EMBL" id="RNI28617.1"/>
    </source>
</evidence>
<evidence type="ECO:0000313" key="11">
    <source>
        <dbReference type="Proteomes" id="UP000272117"/>
    </source>
</evidence>
<evidence type="ECO:0000256" key="6">
    <source>
        <dbReference type="ARBA" id="ARBA00023136"/>
    </source>
</evidence>
<dbReference type="GO" id="GO:0005886">
    <property type="term" value="C:plasma membrane"/>
    <property type="evidence" value="ECO:0007669"/>
    <property type="project" value="UniProtKB-SubCell"/>
</dbReference>
<comment type="caution">
    <text evidence="10">The sequence shown here is derived from an EMBL/GenBank/DDBJ whole genome shotgun (WGS) entry which is preliminary data.</text>
</comment>